<keyword evidence="1" id="KW-0547">Nucleotide-binding</keyword>
<evidence type="ECO:0000256" key="2">
    <source>
        <dbReference type="ARBA" id="ARBA00022801"/>
    </source>
</evidence>
<evidence type="ECO:0000313" key="6">
    <source>
        <dbReference type="EMBL" id="CAG7894089.1"/>
    </source>
</evidence>
<dbReference type="GO" id="GO:0003676">
    <property type="term" value="F:nucleic acid binding"/>
    <property type="evidence" value="ECO:0007669"/>
    <property type="project" value="InterPro"/>
</dbReference>
<dbReference type="InterPro" id="IPR014001">
    <property type="entry name" value="Helicase_ATP-bd"/>
</dbReference>
<keyword evidence="2" id="KW-0378">Hydrolase</keyword>
<accession>A0A3P6AQV4</accession>
<proteinExistence type="predicted"/>
<dbReference type="PROSITE" id="PS51192">
    <property type="entry name" value="HELICASE_ATP_BIND_1"/>
    <property type="match status" value="1"/>
</dbReference>
<evidence type="ECO:0000259" key="5">
    <source>
        <dbReference type="PROSITE" id="PS51192"/>
    </source>
</evidence>
<dbReference type="Pfam" id="PF00270">
    <property type="entry name" value="DEAD"/>
    <property type="match status" value="1"/>
</dbReference>
<dbReference type="Proteomes" id="UP000694005">
    <property type="component" value="Chromosome A02"/>
</dbReference>
<dbReference type="Gramene" id="A02p30410.2_BraZ1">
    <property type="protein sequence ID" value="A02p30410.2_BraZ1.CDS"/>
    <property type="gene ID" value="A02g30410.2_BraZ1"/>
</dbReference>
<dbReference type="EMBL" id="LS974618">
    <property type="protein sequence ID" value="CAG7894089.1"/>
    <property type="molecule type" value="Genomic_DNA"/>
</dbReference>
<name>A0A3P6AQV4_BRACM</name>
<dbReference type="PANTHER" id="PTHR47959">
    <property type="entry name" value="ATP-DEPENDENT RNA HELICASE RHLE-RELATED"/>
    <property type="match status" value="1"/>
</dbReference>
<gene>
    <name evidence="7" type="ORF">BRAA02T07449Z</name>
    <name evidence="6" type="ORF">BRAPAZ1V2_A02P30410.2</name>
</gene>
<dbReference type="InterPro" id="IPR011545">
    <property type="entry name" value="DEAD/DEAH_box_helicase_dom"/>
</dbReference>
<keyword evidence="3" id="KW-0347">Helicase</keyword>
<dbReference type="SUPFAM" id="SSF52540">
    <property type="entry name" value="P-loop containing nucleoside triphosphate hydrolases"/>
    <property type="match status" value="1"/>
</dbReference>
<dbReference type="AlphaFoldDB" id="A0A3P6AQV4"/>
<evidence type="ECO:0000256" key="3">
    <source>
        <dbReference type="ARBA" id="ARBA00022806"/>
    </source>
</evidence>
<keyword evidence="4" id="KW-0067">ATP-binding</keyword>
<evidence type="ECO:0000256" key="4">
    <source>
        <dbReference type="ARBA" id="ARBA00022840"/>
    </source>
</evidence>
<dbReference type="GO" id="GO:0016787">
    <property type="term" value="F:hydrolase activity"/>
    <property type="evidence" value="ECO:0007669"/>
    <property type="project" value="UniProtKB-KW"/>
</dbReference>
<evidence type="ECO:0000256" key="1">
    <source>
        <dbReference type="ARBA" id="ARBA00022741"/>
    </source>
</evidence>
<evidence type="ECO:0000313" key="7">
    <source>
        <dbReference type="EMBL" id="VDC89694.1"/>
    </source>
</evidence>
<dbReference type="InterPro" id="IPR050079">
    <property type="entry name" value="DEAD_box_RNA_helicase"/>
</dbReference>
<dbReference type="GO" id="GO:0004386">
    <property type="term" value="F:helicase activity"/>
    <property type="evidence" value="ECO:0007669"/>
    <property type="project" value="UniProtKB-KW"/>
</dbReference>
<feature type="domain" description="Helicase ATP-binding" evidence="5">
    <location>
        <begin position="1"/>
        <end position="91"/>
    </location>
</feature>
<reference evidence="7" key="1">
    <citation type="submission" date="2018-11" db="EMBL/GenBank/DDBJ databases">
        <authorList>
            <consortium name="Genoscope - CEA"/>
            <person name="William W."/>
        </authorList>
    </citation>
    <scope>NUCLEOTIDE SEQUENCE</scope>
</reference>
<dbReference type="GO" id="GO:0005524">
    <property type="term" value="F:ATP binding"/>
    <property type="evidence" value="ECO:0007669"/>
    <property type="project" value="UniProtKB-KW"/>
</dbReference>
<dbReference type="PANTHER" id="PTHR47959:SF1">
    <property type="entry name" value="ATP-DEPENDENT RNA HELICASE DBPA"/>
    <property type="match status" value="1"/>
</dbReference>
<dbReference type="Gene3D" id="3.40.50.300">
    <property type="entry name" value="P-loop containing nucleotide triphosphate hydrolases"/>
    <property type="match status" value="1"/>
</dbReference>
<sequence>MNWCYHTQFSFLKLPHFFTPRPALNLCVELGEVEYLVLDEADQMLAVGFEEAVESILENLPHKRQSMLFSATMPTWVKKLARKYLDNPLNIDPMPKSIYWIGRLDNKMRISRKGSNSMQSQPHPHQNALF</sequence>
<dbReference type="InterPro" id="IPR027417">
    <property type="entry name" value="P-loop_NTPase"/>
</dbReference>
<dbReference type="EMBL" id="LR031573">
    <property type="protein sequence ID" value="VDC89694.1"/>
    <property type="molecule type" value="Genomic_DNA"/>
</dbReference>
<protein>
    <recommendedName>
        <fullName evidence="5">Helicase ATP-binding domain-containing protein</fullName>
    </recommendedName>
</protein>
<organism evidence="7">
    <name type="scientific">Brassica campestris</name>
    <name type="common">Field mustard</name>
    <dbReference type="NCBI Taxonomy" id="3711"/>
    <lineage>
        <taxon>Eukaryota</taxon>
        <taxon>Viridiplantae</taxon>
        <taxon>Streptophyta</taxon>
        <taxon>Embryophyta</taxon>
        <taxon>Tracheophyta</taxon>
        <taxon>Spermatophyta</taxon>
        <taxon>Magnoliopsida</taxon>
        <taxon>eudicotyledons</taxon>
        <taxon>Gunneridae</taxon>
        <taxon>Pentapetalae</taxon>
        <taxon>rosids</taxon>
        <taxon>malvids</taxon>
        <taxon>Brassicales</taxon>
        <taxon>Brassicaceae</taxon>
        <taxon>Brassiceae</taxon>
        <taxon>Brassica</taxon>
    </lineage>
</organism>